<feature type="region of interest" description="Disordered" evidence="12">
    <location>
        <begin position="68"/>
        <end position="87"/>
    </location>
</feature>
<comment type="similarity">
    <text evidence="11">Belongs to the TatB family.</text>
</comment>
<feature type="compositionally biased region" description="Basic and acidic residues" evidence="12">
    <location>
        <begin position="68"/>
        <end position="77"/>
    </location>
</feature>
<evidence type="ECO:0000256" key="10">
    <source>
        <dbReference type="HAMAP-Rule" id="MF_00236"/>
    </source>
</evidence>
<evidence type="ECO:0000256" key="6">
    <source>
        <dbReference type="ARBA" id="ARBA00022989"/>
    </source>
</evidence>
<dbReference type="Gene3D" id="1.20.5.3310">
    <property type="match status" value="1"/>
</dbReference>
<evidence type="ECO:0000256" key="3">
    <source>
        <dbReference type="ARBA" id="ARBA00022475"/>
    </source>
</evidence>
<evidence type="ECO:0000256" key="2">
    <source>
        <dbReference type="ARBA" id="ARBA00022448"/>
    </source>
</evidence>
<dbReference type="HAMAP" id="MF_00236">
    <property type="entry name" value="TatA_E"/>
    <property type="match status" value="1"/>
</dbReference>
<proteinExistence type="inferred from homology"/>
<dbReference type="GO" id="GO:0043953">
    <property type="term" value="P:protein transport by the Tat complex"/>
    <property type="evidence" value="ECO:0007669"/>
    <property type="project" value="UniProtKB-UniRule"/>
</dbReference>
<gene>
    <name evidence="10" type="primary">tatA</name>
    <name evidence="13" type="ORF">CDV28_11728</name>
</gene>
<evidence type="ECO:0000313" key="14">
    <source>
        <dbReference type="Proteomes" id="UP000316238"/>
    </source>
</evidence>
<evidence type="ECO:0000256" key="8">
    <source>
        <dbReference type="ARBA" id="ARBA00023136"/>
    </source>
</evidence>
<dbReference type="InterPro" id="IPR003369">
    <property type="entry name" value="TatA/B/E"/>
</dbReference>
<feature type="compositionally biased region" description="Basic and acidic residues" evidence="12">
    <location>
        <begin position="108"/>
        <end position="121"/>
    </location>
</feature>
<keyword evidence="14" id="KW-1185">Reference proteome</keyword>
<dbReference type="GO" id="GO:0033281">
    <property type="term" value="C:TAT protein transport complex"/>
    <property type="evidence" value="ECO:0007669"/>
    <property type="project" value="UniProtKB-UniRule"/>
</dbReference>
<evidence type="ECO:0000256" key="12">
    <source>
        <dbReference type="SAM" id="MobiDB-lite"/>
    </source>
</evidence>
<name>A0A521G185_9BACT</name>
<comment type="subunit">
    <text evidence="10">Forms a complex with TatC.</text>
</comment>
<keyword evidence="3 10" id="KW-1003">Cell membrane</keyword>
<feature type="region of interest" description="Disordered" evidence="12">
    <location>
        <begin position="103"/>
        <end position="151"/>
    </location>
</feature>
<comment type="function">
    <text evidence="9">Part of the twin-arginine translocation (Tat) system that transports large folded proteins containing a characteristic twin-arginine motif in their signal peptide across the thylakoid membrane. Involved in delta pH-dependent protein transport required for chloroplast development, especially thylakoid membrane formation. TATC and TATB mediate precursor recognition, whereas TATA facilitates translocation.</text>
</comment>
<comment type="subcellular location">
    <subcellularLocation>
        <location evidence="10">Cell membrane</location>
        <topology evidence="10">Single-pass membrane protein</topology>
    </subcellularLocation>
    <subcellularLocation>
        <location evidence="1">Membrane</location>
        <topology evidence="1">Single-pass membrane protein</topology>
    </subcellularLocation>
</comment>
<keyword evidence="8 10" id="KW-0472">Membrane</keyword>
<dbReference type="InterPro" id="IPR006312">
    <property type="entry name" value="TatA/E"/>
</dbReference>
<comment type="similarity">
    <text evidence="10">Belongs to the TatA/E family.</text>
</comment>
<evidence type="ECO:0000313" key="13">
    <source>
        <dbReference type="EMBL" id="TAA74793.1"/>
    </source>
</evidence>
<comment type="caution">
    <text evidence="13">The sequence shown here is derived from an EMBL/GenBank/DDBJ whole genome shotgun (WGS) entry which is preliminary data.</text>
</comment>
<comment type="function">
    <text evidence="10">Part of the twin-arginine translocation (Tat) system that transports large folded proteins containing a characteristic twin-arginine motif in their signal peptide across membranes. TatA could form the protein-conducting channel of the Tat system.</text>
</comment>
<dbReference type="Pfam" id="PF02416">
    <property type="entry name" value="TatA_B_E"/>
    <property type="match status" value="1"/>
</dbReference>
<dbReference type="GO" id="GO:0008320">
    <property type="term" value="F:protein transmembrane transporter activity"/>
    <property type="evidence" value="ECO:0007669"/>
    <property type="project" value="UniProtKB-UniRule"/>
</dbReference>
<organism evidence="13 14">
    <name type="scientific">Candidatus Electronema aureum</name>
    <dbReference type="NCBI Taxonomy" id="2005002"/>
    <lineage>
        <taxon>Bacteria</taxon>
        <taxon>Pseudomonadati</taxon>
        <taxon>Thermodesulfobacteriota</taxon>
        <taxon>Desulfobulbia</taxon>
        <taxon>Desulfobulbales</taxon>
        <taxon>Desulfobulbaceae</taxon>
        <taxon>Candidatus Electronema</taxon>
    </lineage>
</organism>
<evidence type="ECO:0000256" key="5">
    <source>
        <dbReference type="ARBA" id="ARBA00022927"/>
    </source>
</evidence>
<dbReference type="PANTHER" id="PTHR33162:SF1">
    <property type="entry name" value="SEC-INDEPENDENT PROTEIN TRANSLOCASE PROTEIN TATA, CHLOROPLASTIC"/>
    <property type="match status" value="1"/>
</dbReference>
<protein>
    <recommendedName>
        <fullName evidence="10 11">Multifunctional fusion protein</fullName>
    </recommendedName>
    <domain>
        <recommendedName>
            <fullName evidence="10">Sec-independent protein translocase protein TatA</fullName>
        </recommendedName>
    </domain>
    <domain>
        <recommendedName>
            <fullName evidence="11">Sec-independent protein translocase protein TatB homolog</fullName>
        </recommendedName>
    </domain>
</protein>
<keyword evidence="6 10" id="KW-1133">Transmembrane helix</keyword>
<dbReference type="PANTHER" id="PTHR33162">
    <property type="entry name" value="SEC-INDEPENDENT PROTEIN TRANSLOCASE PROTEIN TATA, CHLOROPLASTIC"/>
    <property type="match status" value="1"/>
</dbReference>
<dbReference type="AlphaFoldDB" id="A0A521G185"/>
<dbReference type="GO" id="GO:0006886">
    <property type="term" value="P:intracellular protein transport"/>
    <property type="evidence" value="ECO:0007669"/>
    <property type="project" value="UniProtKB-ARBA"/>
</dbReference>
<evidence type="ECO:0000256" key="1">
    <source>
        <dbReference type="ARBA" id="ARBA00004167"/>
    </source>
</evidence>
<accession>A0A521G185</accession>
<dbReference type="Proteomes" id="UP000316238">
    <property type="component" value="Unassembled WGS sequence"/>
</dbReference>
<sequence length="151" mass="16372">MFGIGFPEMIIILIVALVVVGPDKLPDLARSLAKGVNELRGAMNQIKESLNEETKVISSVKEDLRKTAGQMKDDLLKDNIGGPRRMPSEDTLIEMEADLAEAAGPRPWEQDDHQETTKEAIVDSASAPAEEENVAPAEERIMGKNPAAPVV</sequence>
<evidence type="ECO:0000256" key="4">
    <source>
        <dbReference type="ARBA" id="ARBA00022692"/>
    </source>
</evidence>
<keyword evidence="5 10" id="KW-0653">Protein transport</keyword>
<dbReference type="InterPro" id="IPR018448">
    <property type="entry name" value="TatB"/>
</dbReference>
<keyword evidence="4 10" id="KW-0812">Transmembrane</keyword>
<reference evidence="13" key="1">
    <citation type="submission" date="2017-07" db="EMBL/GenBank/DDBJ databases">
        <title>The cable genome - Insights into the physiology and evolution of filamentous bacteria capable of sulfide oxidation via long distance electron transfer.</title>
        <authorList>
            <person name="Thorup C."/>
            <person name="Bjerg J.T."/>
            <person name="Schreiber L."/>
            <person name="Nielsen L.P."/>
            <person name="Kjeldsen K.U."/>
            <person name="Boesen T."/>
            <person name="Boggild A."/>
            <person name="Meysman F."/>
            <person name="Geelhoed J."/>
            <person name="Schramm A."/>
        </authorList>
    </citation>
    <scope>NUCLEOTIDE SEQUENCE [LARGE SCALE GENOMIC DNA]</scope>
    <source>
        <strain evidence="13">GS</strain>
    </source>
</reference>
<keyword evidence="7 10" id="KW-0811">Translocation</keyword>
<dbReference type="HAMAP" id="MF_00237">
    <property type="entry name" value="TatB"/>
    <property type="match status" value="1"/>
</dbReference>
<dbReference type="NCBIfam" id="TIGR01410">
    <property type="entry name" value="tatB"/>
    <property type="match status" value="1"/>
</dbReference>
<dbReference type="PRINTS" id="PR01506">
    <property type="entry name" value="TATBPROTEIN"/>
</dbReference>
<evidence type="ECO:0000256" key="7">
    <source>
        <dbReference type="ARBA" id="ARBA00023010"/>
    </source>
</evidence>
<dbReference type="EMBL" id="NQJD01000017">
    <property type="protein sequence ID" value="TAA74793.1"/>
    <property type="molecule type" value="Genomic_DNA"/>
</dbReference>
<evidence type="ECO:0000256" key="9">
    <source>
        <dbReference type="ARBA" id="ARBA00025340"/>
    </source>
</evidence>
<evidence type="ECO:0000256" key="11">
    <source>
        <dbReference type="HAMAP-Rule" id="MF_00237"/>
    </source>
</evidence>
<keyword evidence="2 10" id="KW-0813">Transport</keyword>